<dbReference type="Proteomes" id="UP000821845">
    <property type="component" value="Chromosome 8"/>
</dbReference>
<keyword evidence="2" id="KW-1185">Reference proteome</keyword>
<reference evidence="1" key="1">
    <citation type="submission" date="2020-05" db="EMBL/GenBank/DDBJ databases">
        <title>Large-scale comparative analyses of tick genomes elucidate their genetic diversity and vector capacities.</title>
        <authorList>
            <person name="Jia N."/>
            <person name="Wang J."/>
            <person name="Shi W."/>
            <person name="Du L."/>
            <person name="Sun Y."/>
            <person name="Zhan W."/>
            <person name="Jiang J."/>
            <person name="Wang Q."/>
            <person name="Zhang B."/>
            <person name="Ji P."/>
            <person name="Sakyi L.B."/>
            <person name="Cui X."/>
            <person name="Yuan T."/>
            <person name="Jiang B."/>
            <person name="Yang W."/>
            <person name="Lam T.T.-Y."/>
            <person name="Chang Q."/>
            <person name="Ding S."/>
            <person name="Wang X."/>
            <person name="Zhu J."/>
            <person name="Ruan X."/>
            <person name="Zhao L."/>
            <person name="Wei J."/>
            <person name="Que T."/>
            <person name="Du C."/>
            <person name="Cheng J."/>
            <person name="Dai P."/>
            <person name="Han X."/>
            <person name="Huang E."/>
            <person name="Gao Y."/>
            <person name="Liu J."/>
            <person name="Shao H."/>
            <person name="Ye R."/>
            <person name="Li L."/>
            <person name="Wei W."/>
            <person name="Wang X."/>
            <person name="Wang C."/>
            <person name="Yang T."/>
            <person name="Huo Q."/>
            <person name="Li W."/>
            <person name="Guo W."/>
            <person name="Chen H."/>
            <person name="Zhou L."/>
            <person name="Ni X."/>
            <person name="Tian J."/>
            <person name="Zhou Y."/>
            <person name="Sheng Y."/>
            <person name="Liu T."/>
            <person name="Pan Y."/>
            <person name="Xia L."/>
            <person name="Li J."/>
            <person name="Zhao F."/>
            <person name="Cao W."/>
        </authorList>
    </citation>
    <scope>NUCLEOTIDE SEQUENCE</scope>
    <source>
        <strain evidence="1">Hyas-2018</strain>
    </source>
</reference>
<organism evidence="1 2">
    <name type="scientific">Hyalomma asiaticum</name>
    <name type="common">Tick</name>
    <dbReference type="NCBI Taxonomy" id="266040"/>
    <lineage>
        <taxon>Eukaryota</taxon>
        <taxon>Metazoa</taxon>
        <taxon>Ecdysozoa</taxon>
        <taxon>Arthropoda</taxon>
        <taxon>Chelicerata</taxon>
        <taxon>Arachnida</taxon>
        <taxon>Acari</taxon>
        <taxon>Parasitiformes</taxon>
        <taxon>Ixodida</taxon>
        <taxon>Ixodoidea</taxon>
        <taxon>Ixodidae</taxon>
        <taxon>Hyalomminae</taxon>
        <taxon>Hyalomma</taxon>
    </lineage>
</organism>
<dbReference type="EMBL" id="CM023488">
    <property type="protein sequence ID" value="KAH6924020.1"/>
    <property type="molecule type" value="Genomic_DNA"/>
</dbReference>
<sequence>MSQARFALSDFEDPELPPWSPDFYDDDGLGPASELTTWWPREMNKRWQRKLSVLTVTPEDRSYLKSTAGSSSTRARKPGKSYWTHAGSSSANQRVRNRRLSFSPGALASEAGTPDENVTIPVASSAPRRQQQSPRMRYVGKGSEVRAGFPRQARRRSTYDLTGEDTEATVDQIRTPATTTDVKYTSHRRATRQLRQFDTKATGRPRRSPPRKIIVFSKPRSSSLSPLPRIDDFTDIPPAQVILFDSPTHLMSSRLNKVGKSGGRTTSTPRKIKMTSDNPSRQKSPLSDSWRPVTQVSAMVSVPEETDERRTTPAVDPAAGTVTYDQVWVFCVVVCATLLLPLAMVTLSYLLTPMVHARHTTAGSKSAVTRRTPTSFTLPTWPRGVTVNPWHHMPTACRRQRVVSDDISSVVSRSSIRGAPSESYDLFCLYNVSRFFRSLSDSFLPVNMPFAVCRYIVYWSFRLVDGDLVSRTPKFDNAYGLAKLKEILSDAGASNVEVLLAVGGYVEESPQFSLLGRDANAMARFVTSAMRLLMSDSIDGLALHWLEAEPSCRSTGNVAENVMLRACFVDLRRIFDLNSFRGTLAVILSAEVDDTVIDTVIDVVDYVILETHRLAPGLPLDYDICESVARRMLDTVVSRNSFYGNEHKLCISLSVAPWKIETQPAIYGHPPNLTALSSSGNPPGFGSATEMCSSTTCLLGHALSGTCVPLRVTMASRSVYIFLFMNETVLQNLFREGMVAGKQERCALLVDLDLDSYSGQCNRTGNTASQSTVSVSDYYLVQEVNERWQRKQRLDSDAGGQKLSENWLFSPHPKTWDVVLDAYRKLELQSESTQPPPQLWSGCSRQRSGNTQRERPNTSISWCTTSATTEPKVANQQEALSEPGVTVYPKLFESRDKESEKVLVIHDGYSLNLNKGSVLADTVLLRDLTESGVVETYVGFLNFTHIIEPYDIMERSPEGVIAHKISLIATNAGINAAIEVAAKISLPSKFILEVALIADYYHTTVFGEDTVERIQYTQTLMLAVSLRMQQLNPPGFISLIMMEGSYVVSKLTGFCTCFYTMINIAAR</sequence>
<comment type="caution">
    <text evidence="1">The sequence shown here is derived from an EMBL/GenBank/DDBJ whole genome shotgun (WGS) entry which is preliminary data.</text>
</comment>
<accession>A0ACB7RPA2</accession>
<protein>
    <submittedName>
        <fullName evidence="1">Uncharacterized protein</fullName>
    </submittedName>
</protein>
<name>A0ACB7RPA2_HYAAI</name>
<evidence type="ECO:0000313" key="2">
    <source>
        <dbReference type="Proteomes" id="UP000821845"/>
    </source>
</evidence>
<evidence type="ECO:0000313" key="1">
    <source>
        <dbReference type="EMBL" id="KAH6924020.1"/>
    </source>
</evidence>
<proteinExistence type="predicted"/>
<gene>
    <name evidence="1" type="ORF">HPB50_010458</name>
</gene>